<dbReference type="AlphaFoldDB" id="A0A3M7SEN2"/>
<dbReference type="Proteomes" id="UP000276133">
    <property type="component" value="Unassembled WGS sequence"/>
</dbReference>
<gene>
    <name evidence="2" type="ORF">BpHYR1_022131</name>
</gene>
<accession>A0A3M7SEN2</accession>
<organism evidence="2 3">
    <name type="scientific">Brachionus plicatilis</name>
    <name type="common">Marine rotifer</name>
    <name type="synonym">Brachionus muelleri</name>
    <dbReference type="NCBI Taxonomy" id="10195"/>
    <lineage>
        <taxon>Eukaryota</taxon>
        <taxon>Metazoa</taxon>
        <taxon>Spiralia</taxon>
        <taxon>Gnathifera</taxon>
        <taxon>Rotifera</taxon>
        <taxon>Eurotatoria</taxon>
        <taxon>Monogononta</taxon>
        <taxon>Pseudotrocha</taxon>
        <taxon>Ploima</taxon>
        <taxon>Brachionidae</taxon>
        <taxon>Brachionus</taxon>
    </lineage>
</organism>
<sequence>MHFLKYNRHTEGSTKRQKETYLKEHFDFIVPKMEERLDIIKKTHNLGHLKNETIYSNLSSKYFWKSMKKEIEN</sequence>
<proteinExistence type="predicted"/>
<reference evidence="2 3" key="1">
    <citation type="journal article" date="2018" name="Sci. Rep.">
        <title>Genomic signatures of local adaptation to the degree of environmental predictability in rotifers.</title>
        <authorList>
            <person name="Franch-Gras L."/>
            <person name="Hahn C."/>
            <person name="Garcia-Roger E.M."/>
            <person name="Carmona M.J."/>
            <person name="Serra M."/>
            <person name="Gomez A."/>
        </authorList>
    </citation>
    <scope>NUCLEOTIDE SEQUENCE [LARGE SCALE GENOMIC DNA]</scope>
    <source>
        <strain evidence="2">HYR1</strain>
    </source>
</reference>
<evidence type="ECO:0000259" key="1">
    <source>
        <dbReference type="Pfam" id="PF17921"/>
    </source>
</evidence>
<dbReference type="Pfam" id="PF17921">
    <property type="entry name" value="Integrase_H2C2"/>
    <property type="match status" value="1"/>
</dbReference>
<evidence type="ECO:0000313" key="2">
    <source>
        <dbReference type="EMBL" id="RNA34273.1"/>
    </source>
</evidence>
<evidence type="ECO:0000313" key="3">
    <source>
        <dbReference type="Proteomes" id="UP000276133"/>
    </source>
</evidence>
<dbReference type="Gene3D" id="1.10.340.70">
    <property type="match status" value="1"/>
</dbReference>
<name>A0A3M7SEN2_BRAPC</name>
<protein>
    <recommendedName>
        <fullName evidence="1">Integrase zinc-binding domain-containing protein</fullName>
    </recommendedName>
</protein>
<dbReference type="InterPro" id="IPR041588">
    <property type="entry name" value="Integrase_H2C2"/>
</dbReference>
<keyword evidence="3" id="KW-1185">Reference proteome</keyword>
<feature type="domain" description="Integrase zinc-binding" evidence="1">
    <location>
        <begin position="34"/>
        <end position="73"/>
    </location>
</feature>
<comment type="caution">
    <text evidence="2">The sequence shown here is derived from an EMBL/GenBank/DDBJ whole genome shotgun (WGS) entry which is preliminary data.</text>
</comment>
<dbReference type="EMBL" id="REGN01001505">
    <property type="protein sequence ID" value="RNA34273.1"/>
    <property type="molecule type" value="Genomic_DNA"/>
</dbReference>